<name>A0AA38H2F5_9TREE</name>
<evidence type="ECO:0000256" key="1">
    <source>
        <dbReference type="SAM" id="MobiDB-lite"/>
    </source>
</evidence>
<evidence type="ECO:0000313" key="2">
    <source>
        <dbReference type="EMBL" id="KAI9632705.1"/>
    </source>
</evidence>
<evidence type="ECO:0000313" key="3">
    <source>
        <dbReference type="Proteomes" id="UP001164286"/>
    </source>
</evidence>
<gene>
    <name evidence="2" type="ORF">MKK02DRAFT_41015</name>
</gene>
<dbReference type="GeneID" id="77730586"/>
<sequence>MEEAKRSVDEEMRTRLFEISRLIPNGTHRAAQRHYAFAESFISAHEGGRGAVGGGVMVGREREAESLTERLCEYLHLRVLKLKKLSEDGAPVLREGSNEEVYMSKRSLHLLQQYAAKLLEMMAYPPLSPVQAYEGRKLLRSYEGVLCAAMGLRDEGREKMAVYPEEMKVLVEEAMGGTTTAWAWVVEACALYLTFFYTGARPGLLLTSKAYDEYLQWEGVKFIPQRDEDGDFAGFDVVVTLRNWKGRHGNDAQPLIIRYPIRTVMRSEDLLLDLGVFLFSHGSGAVSSARGRSTTSSMPKRVRM</sequence>
<comment type="caution">
    <text evidence="2">The sequence shown here is derived from an EMBL/GenBank/DDBJ whole genome shotgun (WGS) entry which is preliminary data.</text>
</comment>
<dbReference type="RefSeq" id="XP_052942482.1">
    <property type="nucleotide sequence ID" value="XM_053091381.1"/>
</dbReference>
<organism evidence="2 3">
    <name type="scientific">Dioszegia hungarica</name>
    <dbReference type="NCBI Taxonomy" id="4972"/>
    <lineage>
        <taxon>Eukaryota</taxon>
        <taxon>Fungi</taxon>
        <taxon>Dikarya</taxon>
        <taxon>Basidiomycota</taxon>
        <taxon>Agaricomycotina</taxon>
        <taxon>Tremellomycetes</taxon>
        <taxon>Tremellales</taxon>
        <taxon>Bulleribasidiaceae</taxon>
        <taxon>Dioszegia</taxon>
    </lineage>
</organism>
<protein>
    <submittedName>
        <fullName evidence="2">Uncharacterized protein</fullName>
    </submittedName>
</protein>
<dbReference type="EMBL" id="JAKWFO010000014">
    <property type="protein sequence ID" value="KAI9632705.1"/>
    <property type="molecule type" value="Genomic_DNA"/>
</dbReference>
<keyword evidence="3" id="KW-1185">Reference proteome</keyword>
<reference evidence="2" key="1">
    <citation type="journal article" date="2022" name="G3 (Bethesda)">
        <title>High quality genome of the basidiomycete yeast Dioszegia hungarica PDD-24b-2 isolated from cloud water.</title>
        <authorList>
            <person name="Jarrige D."/>
            <person name="Haridas S."/>
            <person name="Bleykasten-Grosshans C."/>
            <person name="Joly M."/>
            <person name="Nadalig T."/>
            <person name="Sancelme M."/>
            <person name="Vuilleumier S."/>
            <person name="Grigoriev I.V."/>
            <person name="Amato P."/>
            <person name="Bringel F."/>
        </authorList>
    </citation>
    <scope>NUCLEOTIDE SEQUENCE</scope>
    <source>
        <strain evidence="2">PDD-24b-2</strain>
    </source>
</reference>
<dbReference type="AlphaFoldDB" id="A0AA38H2F5"/>
<dbReference type="Proteomes" id="UP001164286">
    <property type="component" value="Unassembled WGS sequence"/>
</dbReference>
<proteinExistence type="predicted"/>
<feature type="region of interest" description="Disordered" evidence="1">
    <location>
        <begin position="285"/>
        <end position="304"/>
    </location>
</feature>
<accession>A0AA38H2F5</accession>